<reference evidence="1" key="1">
    <citation type="submission" date="2023-03" db="EMBL/GenBank/DDBJ databases">
        <title>Chromosome-level genomes of two armyworms, Mythimna separata and Mythimna loreyi, provide insights into the biosynthesis and reception of sex pheromones.</title>
        <authorList>
            <person name="Zhao H."/>
        </authorList>
    </citation>
    <scope>NUCLEOTIDE SEQUENCE</scope>
    <source>
        <strain evidence="1">BeijingLab</strain>
    </source>
</reference>
<protein>
    <submittedName>
        <fullName evidence="1">Uncharacterized protein</fullName>
    </submittedName>
</protein>
<evidence type="ECO:0000313" key="1">
    <source>
        <dbReference type="EMBL" id="KAJ8705653.1"/>
    </source>
</evidence>
<evidence type="ECO:0000313" key="2">
    <source>
        <dbReference type="Proteomes" id="UP001231649"/>
    </source>
</evidence>
<comment type="caution">
    <text evidence="1">The sequence shown here is derived from an EMBL/GenBank/DDBJ whole genome shotgun (WGS) entry which is preliminary data.</text>
</comment>
<dbReference type="Proteomes" id="UP001231649">
    <property type="component" value="Chromosome 31"/>
</dbReference>
<organism evidence="1 2">
    <name type="scientific">Mythimna loreyi</name>
    <dbReference type="NCBI Taxonomy" id="667449"/>
    <lineage>
        <taxon>Eukaryota</taxon>
        <taxon>Metazoa</taxon>
        <taxon>Ecdysozoa</taxon>
        <taxon>Arthropoda</taxon>
        <taxon>Hexapoda</taxon>
        <taxon>Insecta</taxon>
        <taxon>Pterygota</taxon>
        <taxon>Neoptera</taxon>
        <taxon>Endopterygota</taxon>
        <taxon>Lepidoptera</taxon>
        <taxon>Glossata</taxon>
        <taxon>Ditrysia</taxon>
        <taxon>Noctuoidea</taxon>
        <taxon>Noctuidae</taxon>
        <taxon>Noctuinae</taxon>
        <taxon>Hadenini</taxon>
        <taxon>Mythimna</taxon>
    </lineage>
</organism>
<accession>A0ACC2Q5X1</accession>
<proteinExistence type="predicted"/>
<gene>
    <name evidence="1" type="ORF">PYW08_012699</name>
</gene>
<dbReference type="EMBL" id="CM056807">
    <property type="protein sequence ID" value="KAJ8705653.1"/>
    <property type="molecule type" value="Genomic_DNA"/>
</dbReference>
<keyword evidence="2" id="KW-1185">Reference proteome</keyword>
<sequence length="618" mass="71614">MVIVINSRKYKKRPGTCGIQGHLYETKLLSLIYFRALHNDNIQDFHLATNVDKLGSFDDICFRVKVKKVAKPLTVFIQAKHRENNTVLTLNSKSDLIKHFNSYLEIRKQFKPNNKDVLFDGAFDDTQCLIVIYTTATSDPSVNSKIESDCVTFLNKLIGTEGFGSGLQPLDDSKHAEITQIFLEKEMTALARLMAKCMHGEFKNLQMLNLEEVVLRYHVLLAQQVFDVSDTDSEGPRYARLRPDFFDINKEIVQPFKEKLCAEILKRQKFLLDTSASQPNYLASSVIPDINNEYHEIKHLITFEDRKFKFIDKVESEPYKRILDKINESQDTIQKTLEIAIKQSLPSPTFKVPAWFGNKDLTIRGDVEKKERKLIDLTSKIIRLIEKASPENIVIIDESLDEGFLRLNGGIASAVGNFGLVENPLHLNLLAEHILYNKIYVRNPDDHEQQAPLAAQDVELDDEQARFELWKHIPTMKVVNDILYIRKPIKWDLDLNLYEIYENFLENKLKIRFQEKNDIDLYKPENRNHYKNAHRDASDKLKKLAAYVVYNKRLLNKNELKRCEEIIDDVKKGDENTDIIFGEDRIKMNNIEITEDLDGTVLLKGCDGDEWTIFQRIS</sequence>
<name>A0ACC2Q5X1_9NEOP</name>